<evidence type="ECO:0000256" key="1">
    <source>
        <dbReference type="SAM" id="MobiDB-lite"/>
    </source>
</evidence>
<dbReference type="InterPro" id="IPR022529">
    <property type="entry name" value="DUF3530"/>
</dbReference>
<feature type="signal peptide" evidence="2">
    <location>
        <begin position="1"/>
        <end position="21"/>
    </location>
</feature>
<dbReference type="RefSeq" id="WP_124925994.1">
    <property type="nucleotide sequence ID" value="NZ_BMOH01000004.1"/>
</dbReference>
<feature type="compositionally biased region" description="Polar residues" evidence="1">
    <location>
        <begin position="25"/>
        <end position="43"/>
    </location>
</feature>
<feature type="region of interest" description="Disordered" evidence="1">
    <location>
        <begin position="147"/>
        <end position="183"/>
    </location>
</feature>
<dbReference type="Proteomes" id="UP000267535">
    <property type="component" value="Unassembled WGS sequence"/>
</dbReference>
<evidence type="ECO:0000313" key="4">
    <source>
        <dbReference type="Proteomes" id="UP000267535"/>
    </source>
</evidence>
<organism evidence="3 4">
    <name type="scientific">Amphritea balenae</name>
    <dbReference type="NCBI Taxonomy" id="452629"/>
    <lineage>
        <taxon>Bacteria</taxon>
        <taxon>Pseudomonadati</taxon>
        <taxon>Pseudomonadota</taxon>
        <taxon>Gammaproteobacteria</taxon>
        <taxon>Oceanospirillales</taxon>
        <taxon>Oceanospirillaceae</taxon>
        <taxon>Amphritea</taxon>
    </lineage>
</organism>
<proteinExistence type="predicted"/>
<feature type="chain" id="PRO_5018042675" evidence="2">
    <location>
        <begin position="22"/>
        <end position="348"/>
    </location>
</feature>
<reference evidence="3 4" key="1">
    <citation type="submission" date="2018-11" db="EMBL/GenBank/DDBJ databases">
        <title>The draft genome sequence of Amphritea balenae JAMM 1525T.</title>
        <authorList>
            <person name="Fang Z."/>
            <person name="Zhang Y."/>
            <person name="Han X."/>
        </authorList>
    </citation>
    <scope>NUCLEOTIDE SEQUENCE [LARGE SCALE GENOMIC DNA]</scope>
    <source>
        <strain evidence="3 4">JAMM 1525</strain>
    </source>
</reference>
<comment type="caution">
    <text evidence="3">The sequence shown here is derived from an EMBL/GenBank/DDBJ whole genome shotgun (WGS) entry which is preliminary data.</text>
</comment>
<feature type="region of interest" description="Disordered" evidence="1">
    <location>
        <begin position="25"/>
        <end position="53"/>
    </location>
</feature>
<protein>
    <submittedName>
        <fullName evidence="3">DUF3530 family protein</fullName>
    </submittedName>
</protein>
<dbReference type="Pfam" id="PF12048">
    <property type="entry name" value="DUF3530"/>
    <property type="match status" value="1"/>
</dbReference>
<dbReference type="AlphaFoldDB" id="A0A3P1SPR0"/>
<name>A0A3P1SPR0_9GAMM</name>
<accession>A0A3P1SPR0</accession>
<keyword evidence="4" id="KW-1185">Reference proteome</keyword>
<sequence>MKLIKPLFYSLLLLSSALLNAAEDSNTETAPSTDTASKPTAQNERIEPSPEQQRQADLALAQNSETEVIWLEKDGEQWLALYQSAVAAEAHGSIIIFPDQATSADWPGLIHPLRTQLTEHGWNTLAITLPQPPQRGIPARTLPTLQNRNQVQESATPASETVTGTEAEASQNSSSTVSDANTSTEAADTYALKVLELAASASNQLKDKGSQFEVVLGVGEGANWAVSYFMQDETRADRALMIINPTIASSTSTPNLLSMISELKTPVLDLWSDPDLSNRSYAKQRLRAAKRSGNNGYRQIRLNQRLNDPRRMPLWLTKQVRGILKTNILDRKPTPDIAAEPVELTPGS</sequence>
<keyword evidence="2" id="KW-0732">Signal</keyword>
<dbReference type="EMBL" id="RQXV01000005">
    <property type="protein sequence ID" value="RRC99158.1"/>
    <property type="molecule type" value="Genomic_DNA"/>
</dbReference>
<evidence type="ECO:0000313" key="3">
    <source>
        <dbReference type="EMBL" id="RRC99158.1"/>
    </source>
</evidence>
<dbReference type="OrthoDB" id="6193602at2"/>
<evidence type="ECO:0000256" key="2">
    <source>
        <dbReference type="SAM" id="SignalP"/>
    </source>
</evidence>
<gene>
    <name evidence="3" type="ORF">EHS89_09890</name>
</gene>